<dbReference type="InterPro" id="IPR023312">
    <property type="entry name" value="Put_nitroreductase_C_bac"/>
</dbReference>
<sequence>MLKELVRKNRSYRRFYEDVPVSREVLLELVDHARLSPSGANRQALKYVLASDKELNDRIFPTLGWAAYLPDWPGPAPGERPAAYIVMLEDKTINLAAVADIGIAAQTIMLAAVERGLGGCMIANIQRKALKEVLALDDHLEIVLVLALGRPKEEVVIDEVGPGGDIKYWRDERQVHHVPKRKLAEIIIS</sequence>
<keyword evidence="2" id="KW-0560">Oxidoreductase</keyword>
<dbReference type="Pfam" id="PF00881">
    <property type="entry name" value="Nitroreductase"/>
    <property type="match status" value="1"/>
</dbReference>
<name>A0A1G7L422_9FIRM</name>
<dbReference type="PANTHER" id="PTHR43673:SF10">
    <property type="entry name" value="NADH DEHYDROGENASE_NAD(P)H NITROREDUCTASE XCC3605-RELATED"/>
    <property type="match status" value="1"/>
</dbReference>
<dbReference type="CDD" id="cd02062">
    <property type="entry name" value="Nitro_FMN_reductase"/>
    <property type="match status" value="1"/>
</dbReference>
<dbReference type="InterPro" id="IPR029479">
    <property type="entry name" value="Nitroreductase"/>
</dbReference>
<dbReference type="EMBL" id="FNBU01000010">
    <property type="protein sequence ID" value="SDF43790.1"/>
    <property type="molecule type" value="Genomic_DNA"/>
</dbReference>
<dbReference type="SUPFAM" id="SSF55469">
    <property type="entry name" value="FMN-dependent nitroreductase-like"/>
    <property type="match status" value="1"/>
</dbReference>
<feature type="domain" description="Nitroreductase" evidence="3">
    <location>
        <begin position="7"/>
        <end position="150"/>
    </location>
</feature>
<dbReference type="Gene3D" id="2.20.180.10">
    <property type="entry name" value="putative fmn-dependent nitroreductase like domains"/>
    <property type="match status" value="1"/>
</dbReference>
<dbReference type="AlphaFoldDB" id="A0A1G7L422"/>
<protein>
    <submittedName>
        <fullName evidence="4">Nitroreductase</fullName>
    </submittedName>
</protein>
<dbReference type="Gene3D" id="3.40.109.10">
    <property type="entry name" value="NADH Oxidase"/>
    <property type="match status" value="1"/>
</dbReference>
<accession>A0A1G7L422</accession>
<reference evidence="5" key="1">
    <citation type="submission" date="2016-10" db="EMBL/GenBank/DDBJ databases">
        <authorList>
            <person name="Varghese N."/>
            <person name="Submissions S."/>
        </authorList>
    </citation>
    <scope>NUCLEOTIDE SEQUENCE [LARGE SCALE GENOMIC DNA]</scope>
    <source>
        <strain evidence="5">DSM 23256</strain>
    </source>
</reference>
<dbReference type="STRING" id="1123285.SAMN05660235_01613"/>
<dbReference type="OrthoDB" id="9804207at2"/>
<evidence type="ECO:0000256" key="2">
    <source>
        <dbReference type="ARBA" id="ARBA00023002"/>
    </source>
</evidence>
<organism evidence="4 5">
    <name type="scientific">Sporolituus thermophilus DSM 23256</name>
    <dbReference type="NCBI Taxonomy" id="1123285"/>
    <lineage>
        <taxon>Bacteria</taxon>
        <taxon>Bacillati</taxon>
        <taxon>Bacillota</taxon>
        <taxon>Negativicutes</taxon>
        <taxon>Selenomonadales</taxon>
        <taxon>Sporomusaceae</taxon>
        <taxon>Sporolituus</taxon>
    </lineage>
</organism>
<keyword evidence="5" id="KW-1185">Reference proteome</keyword>
<dbReference type="RefSeq" id="WP_093689763.1">
    <property type="nucleotide sequence ID" value="NZ_FNBU01000010.1"/>
</dbReference>
<dbReference type="InterPro" id="IPR000415">
    <property type="entry name" value="Nitroreductase-like"/>
</dbReference>
<dbReference type="Proteomes" id="UP000243333">
    <property type="component" value="Unassembled WGS sequence"/>
</dbReference>
<proteinExistence type="inferred from homology"/>
<evidence type="ECO:0000259" key="3">
    <source>
        <dbReference type="Pfam" id="PF00881"/>
    </source>
</evidence>
<gene>
    <name evidence="4" type="ORF">SAMN05660235_01613</name>
</gene>
<evidence type="ECO:0000256" key="1">
    <source>
        <dbReference type="ARBA" id="ARBA00007118"/>
    </source>
</evidence>
<comment type="similarity">
    <text evidence="1">Belongs to the nitroreductase family.</text>
</comment>
<dbReference type="GO" id="GO:0016491">
    <property type="term" value="F:oxidoreductase activity"/>
    <property type="evidence" value="ECO:0007669"/>
    <property type="project" value="UniProtKB-KW"/>
</dbReference>
<evidence type="ECO:0000313" key="5">
    <source>
        <dbReference type="Proteomes" id="UP000243333"/>
    </source>
</evidence>
<evidence type="ECO:0000313" key="4">
    <source>
        <dbReference type="EMBL" id="SDF43790.1"/>
    </source>
</evidence>
<dbReference type="PANTHER" id="PTHR43673">
    <property type="entry name" value="NAD(P)H NITROREDUCTASE YDGI-RELATED"/>
    <property type="match status" value="1"/>
</dbReference>